<proteinExistence type="inferred from homology"/>
<dbReference type="InterPro" id="IPR006660">
    <property type="entry name" value="Arsenate_reductase-like"/>
</dbReference>
<evidence type="ECO:0000256" key="4">
    <source>
        <dbReference type="PROSITE-ProRule" id="PRU01282"/>
    </source>
</evidence>
<keyword evidence="3" id="KW-0560">Oxidoreductase</keyword>
<dbReference type="PANTHER" id="PTHR30041:SF5">
    <property type="entry name" value="ARSENATE REDUCTASE-RELATED"/>
    <property type="match status" value="1"/>
</dbReference>
<sequence length="118" mass="12789">MVEFTLWHHPDCSASGLVLQTLHDAGTTVAVRDCQAQLPSVDALRAALTRMERVPRDLRRRGNTACDDLGPDDPPLSDDVLIAAMTAHPAWIERPATVGPKGAWLCRPRRAAADVLGD</sequence>
<keyword evidence="6" id="KW-1185">Reference proteome</keyword>
<dbReference type="RefSeq" id="WP_130991296.1">
    <property type="nucleotide sequence ID" value="NZ_SISK01000007.1"/>
</dbReference>
<dbReference type="GO" id="GO:0046685">
    <property type="term" value="P:response to arsenic-containing substance"/>
    <property type="evidence" value="ECO:0007669"/>
    <property type="project" value="UniProtKB-KW"/>
</dbReference>
<accession>A0A4Q9G069</accession>
<dbReference type="Gene3D" id="3.40.30.10">
    <property type="entry name" value="Glutaredoxin"/>
    <property type="match status" value="1"/>
</dbReference>
<dbReference type="Pfam" id="PF03960">
    <property type="entry name" value="ArsC"/>
    <property type="match status" value="1"/>
</dbReference>
<dbReference type="PROSITE" id="PS51353">
    <property type="entry name" value="ARSC"/>
    <property type="match status" value="1"/>
</dbReference>
<name>A0A4Q9G069_9RHOB</name>
<evidence type="ECO:0000256" key="1">
    <source>
        <dbReference type="ARBA" id="ARBA00007198"/>
    </source>
</evidence>
<evidence type="ECO:0000256" key="2">
    <source>
        <dbReference type="ARBA" id="ARBA00022849"/>
    </source>
</evidence>
<evidence type="ECO:0000256" key="3">
    <source>
        <dbReference type="ARBA" id="ARBA00023002"/>
    </source>
</evidence>
<protein>
    <submittedName>
        <fullName evidence="5">Arsenate reductase (Glutaredoxin)</fullName>
    </submittedName>
</protein>
<dbReference type="Proteomes" id="UP000293520">
    <property type="component" value="Unassembled WGS sequence"/>
</dbReference>
<dbReference type="AlphaFoldDB" id="A0A4Q9G069"/>
<reference evidence="5 6" key="1">
    <citation type="submission" date="2019-02" db="EMBL/GenBank/DDBJ databases">
        <title>Paracoccus subflavus sp. nov., isolated from marine sediment of the Pacific Ocean.</title>
        <authorList>
            <person name="Zhang G."/>
        </authorList>
    </citation>
    <scope>NUCLEOTIDE SEQUENCE [LARGE SCALE GENOMIC DNA]</scope>
    <source>
        <strain evidence="5 6">GY0581</strain>
    </source>
</reference>
<dbReference type="OrthoDB" id="9790554at2"/>
<dbReference type="PANTHER" id="PTHR30041">
    <property type="entry name" value="ARSENATE REDUCTASE"/>
    <property type="match status" value="1"/>
</dbReference>
<dbReference type="GO" id="GO:0016491">
    <property type="term" value="F:oxidoreductase activity"/>
    <property type="evidence" value="ECO:0007669"/>
    <property type="project" value="UniProtKB-KW"/>
</dbReference>
<dbReference type="EMBL" id="SISK01000007">
    <property type="protein sequence ID" value="TBN39462.1"/>
    <property type="molecule type" value="Genomic_DNA"/>
</dbReference>
<gene>
    <name evidence="5" type="ORF">EYE42_10575</name>
</gene>
<organism evidence="5 6">
    <name type="scientific">Paracoccus subflavus</name>
    <dbReference type="NCBI Taxonomy" id="2528244"/>
    <lineage>
        <taxon>Bacteria</taxon>
        <taxon>Pseudomonadati</taxon>
        <taxon>Pseudomonadota</taxon>
        <taxon>Alphaproteobacteria</taxon>
        <taxon>Rhodobacterales</taxon>
        <taxon>Paracoccaceae</taxon>
        <taxon>Paracoccus</taxon>
    </lineage>
</organism>
<comment type="similarity">
    <text evidence="1 4">Belongs to the ArsC family.</text>
</comment>
<dbReference type="SUPFAM" id="SSF52833">
    <property type="entry name" value="Thioredoxin-like"/>
    <property type="match status" value="1"/>
</dbReference>
<evidence type="ECO:0000313" key="5">
    <source>
        <dbReference type="EMBL" id="TBN39462.1"/>
    </source>
</evidence>
<comment type="caution">
    <text evidence="5">The sequence shown here is derived from an EMBL/GenBank/DDBJ whole genome shotgun (WGS) entry which is preliminary data.</text>
</comment>
<keyword evidence="2" id="KW-0059">Arsenical resistance</keyword>
<dbReference type="InterPro" id="IPR036249">
    <property type="entry name" value="Thioredoxin-like_sf"/>
</dbReference>
<evidence type="ECO:0000313" key="6">
    <source>
        <dbReference type="Proteomes" id="UP000293520"/>
    </source>
</evidence>